<name>A0A2G5UNQ7_9PELO</name>
<evidence type="ECO:0000256" key="3">
    <source>
        <dbReference type="ARBA" id="ARBA00022777"/>
    </source>
</evidence>
<keyword evidence="5" id="KW-1185">Reference proteome</keyword>
<dbReference type="SUPFAM" id="SSF56112">
    <property type="entry name" value="Protein kinase-like (PK-like)"/>
    <property type="match status" value="1"/>
</dbReference>
<evidence type="ECO:0000313" key="4">
    <source>
        <dbReference type="EMBL" id="PIC41194.1"/>
    </source>
</evidence>
<evidence type="ECO:0008006" key="6">
    <source>
        <dbReference type="Google" id="ProtNLM"/>
    </source>
</evidence>
<dbReference type="GO" id="GO:0005977">
    <property type="term" value="P:glycogen metabolic process"/>
    <property type="evidence" value="ECO:0007669"/>
    <property type="project" value="InterPro"/>
</dbReference>
<dbReference type="EMBL" id="PDUG01000003">
    <property type="protein sequence ID" value="PIC41194.1"/>
    <property type="molecule type" value="Genomic_DNA"/>
</dbReference>
<keyword evidence="3" id="KW-0418">Kinase</keyword>
<dbReference type="Proteomes" id="UP000230233">
    <property type="component" value="Chromosome III"/>
</dbReference>
<dbReference type="GO" id="GO:0005964">
    <property type="term" value="C:phosphorylase kinase complex"/>
    <property type="evidence" value="ECO:0007669"/>
    <property type="project" value="InterPro"/>
</dbReference>
<dbReference type="Gene3D" id="1.10.510.10">
    <property type="entry name" value="Transferase(Phosphotransferase) domain 1"/>
    <property type="match status" value="1"/>
</dbReference>
<dbReference type="GO" id="GO:0005524">
    <property type="term" value="F:ATP binding"/>
    <property type="evidence" value="ECO:0007669"/>
    <property type="project" value="InterPro"/>
</dbReference>
<dbReference type="InterPro" id="IPR002291">
    <property type="entry name" value="Phosph_kin_gamma"/>
</dbReference>
<reference evidence="5" key="1">
    <citation type="submission" date="2017-10" db="EMBL/GenBank/DDBJ databases">
        <title>Rapid genome shrinkage in a self-fertile nematode reveals novel sperm competition proteins.</title>
        <authorList>
            <person name="Yin D."/>
            <person name="Schwarz E.M."/>
            <person name="Thomas C.G."/>
            <person name="Felde R.L."/>
            <person name="Korf I.F."/>
            <person name="Cutter A.D."/>
            <person name="Schartner C.M."/>
            <person name="Ralston E.J."/>
            <person name="Meyer B.J."/>
            <person name="Haag E.S."/>
        </authorList>
    </citation>
    <scope>NUCLEOTIDE SEQUENCE [LARGE SCALE GENOMIC DNA]</scope>
    <source>
        <strain evidence="5">JU1422</strain>
    </source>
</reference>
<dbReference type="InterPro" id="IPR011009">
    <property type="entry name" value="Kinase-like_dom_sf"/>
</dbReference>
<dbReference type="PANTHER" id="PTHR24347">
    <property type="entry name" value="SERINE/THREONINE-PROTEIN KINASE"/>
    <property type="match status" value="1"/>
</dbReference>
<evidence type="ECO:0000256" key="2">
    <source>
        <dbReference type="ARBA" id="ARBA00022679"/>
    </source>
</evidence>
<dbReference type="PRINTS" id="PR01049">
    <property type="entry name" value="PHOSPHBKNASE"/>
</dbReference>
<dbReference type="GO" id="GO:0005516">
    <property type="term" value="F:calmodulin binding"/>
    <property type="evidence" value="ECO:0007669"/>
    <property type="project" value="InterPro"/>
</dbReference>
<keyword evidence="1" id="KW-0723">Serine/threonine-protein kinase</keyword>
<dbReference type="OrthoDB" id="419455at2759"/>
<gene>
    <name evidence="4" type="primary">Cni-Y50D7A.3</name>
    <name evidence="4" type="synonym">Cnig_chr_III.g8699</name>
    <name evidence="4" type="ORF">B9Z55_008699</name>
</gene>
<dbReference type="GO" id="GO:0004689">
    <property type="term" value="F:phosphorylase kinase activity"/>
    <property type="evidence" value="ECO:0007669"/>
    <property type="project" value="InterPro"/>
</dbReference>
<dbReference type="AlphaFoldDB" id="A0A2G5UNQ7"/>
<accession>A0A2G5UNQ7</accession>
<evidence type="ECO:0000313" key="5">
    <source>
        <dbReference type="Proteomes" id="UP000230233"/>
    </source>
</evidence>
<sequence>MMLRIIQQGKYEFRNEQWNNITGDAKNLISQLLQVDVTKRISAKECLTHEWMVPIAQPAPVPTVQVELVKDQRSEKARKRFKTAIIWVRFFQRLAKYKYLKTVIDRDVLRKRPFRDRDIRHEAESSMFSVYGHWVNRGFYYSRDMLFANKPRPKFAKKTQESEQLKVPGASSK</sequence>
<proteinExistence type="predicted"/>
<comment type="caution">
    <text evidence="4">The sequence shown here is derived from an EMBL/GenBank/DDBJ whole genome shotgun (WGS) entry which is preliminary data.</text>
</comment>
<keyword evidence="2" id="KW-0808">Transferase</keyword>
<evidence type="ECO:0000256" key="1">
    <source>
        <dbReference type="ARBA" id="ARBA00022527"/>
    </source>
</evidence>
<organism evidence="4 5">
    <name type="scientific">Caenorhabditis nigoni</name>
    <dbReference type="NCBI Taxonomy" id="1611254"/>
    <lineage>
        <taxon>Eukaryota</taxon>
        <taxon>Metazoa</taxon>
        <taxon>Ecdysozoa</taxon>
        <taxon>Nematoda</taxon>
        <taxon>Chromadorea</taxon>
        <taxon>Rhabditida</taxon>
        <taxon>Rhabditina</taxon>
        <taxon>Rhabditomorpha</taxon>
        <taxon>Rhabditoidea</taxon>
        <taxon>Rhabditidae</taxon>
        <taxon>Peloderinae</taxon>
        <taxon>Caenorhabditis</taxon>
    </lineage>
</organism>
<protein>
    <recommendedName>
        <fullName evidence="6">Protein kinase domain-containing protein</fullName>
    </recommendedName>
</protein>